<accession>A0A9J5YJN3</accession>
<sequence>MGHFGRGDQLNSDVIFAKNNSWTPMKSLAMEPVGTVSQNGAFSRSNEPRSSCGANVSPQPKRPIFKNFDDIFAKNISWRSVWTLVIDPVSPDGQNSPFSRSNEPRSRIPTHFFKKNSWTSVETIVVELVGPDSQNSPFSRSNEPRRW</sequence>
<dbReference type="Proteomes" id="UP000824120">
    <property type="component" value="Chromosome 6"/>
</dbReference>
<keyword evidence="3" id="KW-1185">Reference proteome</keyword>
<reference evidence="2 3" key="1">
    <citation type="submission" date="2020-09" db="EMBL/GenBank/DDBJ databases">
        <title>De no assembly of potato wild relative species, Solanum commersonii.</title>
        <authorList>
            <person name="Cho K."/>
        </authorList>
    </citation>
    <scope>NUCLEOTIDE SEQUENCE [LARGE SCALE GENOMIC DNA]</scope>
    <source>
        <strain evidence="2">LZ3.2</strain>
        <tissue evidence="2">Leaf</tissue>
    </source>
</reference>
<dbReference type="EMBL" id="JACXVP010000006">
    <property type="protein sequence ID" value="KAG5600570.1"/>
    <property type="molecule type" value="Genomic_DNA"/>
</dbReference>
<evidence type="ECO:0000256" key="1">
    <source>
        <dbReference type="SAM" id="MobiDB-lite"/>
    </source>
</evidence>
<feature type="compositionally biased region" description="Polar residues" evidence="1">
    <location>
        <begin position="40"/>
        <end position="58"/>
    </location>
</feature>
<gene>
    <name evidence="2" type="ORF">H5410_031940</name>
</gene>
<dbReference type="AlphaFoldDB" id="A0A9J5YJN3"/>
<comment type="caution">
    <text evidence="2">The sequence shown here is derived from an EMBL/GenBank/DDBJ whole genome shotgun (WGS) entry which is preliminary data.</text>
</comment>
<proteinExistence type="predicted"/>
<name>A0A9J5YJN3_SOLCO</name>
<protein>
    <submittedName>
        <fullName evidence="2">Uncharacterized protein</fullName>
    </submittedName>
</protein>
<organism evidence="2 3">
    <name type="scientific">Solanum commersonii</name>
    <name type="common">Commerson's wild potato</name>
    <name type="synonym">Commerson's nightshade</name>
    <dbReference type="NCBI Taxonomy" id="4109"/>
    <lineage>
        <taxon>Eukaryota</taxon>
        <taxon>Viridiplantae</taxon>
        <taxon>Streptophyta</taxon>
        <taxon>Embryophyta</taxon>
        <taxon>Tracheophyta</taxon>
        <taxon>Spermatophyta</taxon>
        <taxon>Magnoliopsida</taxon>
        <taxon>eudicotyledons</taxon>
        <taxon>Gunneridae</taxon>
        <taxon>Pentapetalae</taxon>
        <taxon>asterids</taxon>
        <taxon>lamiids</taxon>
        <taxon>Solanales</taxon>
        <taxon>Solanaceae</taxon>
        <taxon>Solanoideae</taxon>
        <taxon>Solaneae</taxon>
        <taxon>Solanum</taxon>
    </lineage>
</organism>
<evidence type="ECO:0000313" key="2">
    <source>
        <dbReference type="EMBL" id="KAG5600570.1"/>
    </source>
</evidence>
<evidence type="ECO:0000313" key="3">
    <source>
        <dbReference type="Proteomes" id="UP000824120"/>
    </source>
</evidence>
<feature type="region of interest" description="Disordered" evidence="1">
    <location>
        <begin position="40"/>
        <end position="59"/>
    </location>
</feature>